<dbReference type="GO" id="GO:0016887">
    <property type="term" value="F:ATP hydrolysis activity"/>
    <property type="evidence" value="ECO:0007669"/>
    <property type="project" value="InterPro"/>
</dbReference>
<dbReference type="PROSITE" id="PS50893">
    <property type="entry name" value="ABC_TRANSPORTER_2"/>
    <property type="match status" value="1"/>
</dbReference>
<dbReference type="PANTHER" id="PTHR43776:SF7">
    <property type="entry name" value="D,D-DIPEPTIDE TRANSPORT ATP-BINDING PROTEIN DDPF-RELATED"/>
    <property type="match status" value="1"/>
</dbReference>
<dbReference type="InterPro" id="IPR003439">
    <property type="entry name" value="ABC_transporter-like_ATP-bd"/>
</dbReference>
<name>A0A7S6WPP0_9SPIR</name>
<dbReference type="GO" id="GO:0055085">
    <property type="term" value="P:transmembrane transport"/>
    <property type="evidence" value="ECO:0007669"/>
    <property type="project" value="UniProtKB-ARBA"/>
</dbReference>
<dbReference type="GO" id="GO:0015833">
    <property type="term" value="P:peptide transport"/>
    <property type="evidence" value="ECO:0007669"/>
    <property type="project" value="InterPro"/>
</dbReference>
<keyword evidence="3" id="KW-0547">Nucleotide-binding</keyword>
<organism evidence="6 7">
    <name type="scientific">Treponema pedis</name>
    <dbReference type="NCBI Taxonomy" id="409322"/>
    <lineage>
        <taxon>Bacteria</taxon>
        <taxon>Pseudomonadati</taxon>
        <taxon>Spirochaetota</taxon>
        <taxon>Spirochaetia</taxon>
        <taxon>Spirochaetales</taxon>
        <taxon>Treponemataceae</taxon>
        <taxon>Treponema</taxon>
    </lineage>
</organism>
<keyword evidence="2" id="KW-0813">Transport</keyword>
<dbReference type="CDD" id="cd03257">
    <property type="entry name" value="ABC_NikE_OppD_transporters"/>
    <property type="match status" value="1"/>
</dbReference>
<evidence type="ECO:0000259" key="5">
    <source>
        <dbReference type="PROSITE" id="PS50893"/>
    </source>
</evidence>
<dbReference type="PANTHER" id="PTHR43776">
    <property type="entry name" value="TRANSPORT ATP-BINDING PROTEIN"/>
    <property type="match status" value="1"/>
</dbReference>
<dbReference type="SMART" id="SM00382">
    <property type="entry name" value="AAA"/>
    <property type="match status" value="1"/>
</dbReference>
<evidence type="ECO:0000256" key="2">
    <source>
        <dbReference type="ARBA" id="ARBA00022448"/>
    </source>
</evidence>
<dbReference type="AlphaFoldDB" id="A0A7S6WPP0"/>
<protein>
    <submittedName>
        <fullName evidence="6">ABC transporter ATP-binding protein</fullName>
    </submittedName>
</protein>
<dbReference type="EMBL" id="CP061839">
    <property type="protein sequence ID" value="QOW60804.1"/>
    <property type="molecule type" value="Genomic_DNA"/>
</dbReference>
<gene>
    <name evidence="6" type="ORF">IFE08_13635</name>
</gene>
<dbReference type="Gene3D" id="3.40.50.300">
    <property type="entry name" value="P-loop containing nucleotide triphosphate hydrolases"/>
    <property type="match status" value="1"/>
</dbReference>
<evidence type="ECO:0000256" key="3">
    <source>
        <dbReference type="ARBA" id="ARBA00022741"/>
    </source>
</evidence>
<comment type="similarity">
    <text evidence="1">Belongs to the ABC transporter superfamily.</text>
</comment>
<sequence>MNNALLEVYGLKKYFKTGKRECVYAVDDISFKINRGETVGIVGESGCGKTTLGRTILGLYKPDGGSILFDGTDIVKTSKKELHEFKKRAQIILQDPYSSFNPRMTISQIISEGMEAHKMYKTKGEKETAVYSLLETVGLSAGHADRFPHEFSGGQRQRIGIARALAVKPDFVVCDEPISSLDVSIQAQIINLLVRLQKEFNMTYLFIAHDLSIVKYISDKVGVMYLGKIAEFAQSTELYKNPLHPYSQILISAIPSTDIENPMMARRIHFKEDSLNSEKFIFDKFERGNTKPEGCRFFLRCPKAFKECKIKNPVLKEISSGHFVACNLYM</sequence>
<dbReference type="NCBIfam" id="TIGR01727">
    <property type="entry name" value="oligo_HPY"/>
    <property type="match status" value="1"/>
</dbReference>
<keyword evidence="4 6" id="KW-0067">ATP-binding</keyword>
<dbReference type="FunFam" id="3.40.50.300:FF:000016">
    <property type="entry name" value="Oligopeptide ABC transporter ATP-binding component"/>
    <property type="match status" value="1"/>
</dbReference>
<dbReference type="Proteomes" id="UP000593915">
    <property type="component" value="Chromosome"/>
</dbReference>
<evidence type="ECO:0000313" key="6">
    <source>
        <dbReference type="EMBL" id="QOW60804.1"/>
    </source>
</evidence>
<dbReference type="Pfam" id="PF00005">
    <property type="entry name" value="ABC_tran"/>
    <property type="match status" value="1"/>
</dbReference>
<reference evidence="6 7" key="1">
    <citation type="submission" date="2020-09" db="EMBL/GenBank/DDBJ databases">
        <title>Characterization of Treponema spp. from bovine digital dermatitis in Korea.</title>
        <authorList>
            <person name="Espiritu H.M."/>
            <person name="Cho Y.I."/>
            <person name="Mamuad L."/>
        </authorList>
    </citation>
    <scope>NUCLEOTIDE SEQUENCE [LARGE SCALE GENOMIC DNA]</scope>
    <source>
        <strain evidence="6 7">KS1</strain>
    </source>
</reference>
<dbReference type="GO" id="GO:0005524">
    <property type="term" value="F:ATP binding"/>
    <property type="evidence" value="ECO:0007669"/>
    <property type="project" value="UniProtKB-KW"/>
</dbReference>
<dbReference type="InterPro" id="IPR013563">
    <property type="entry name" value="Oligopep_ABC_C"/>
</dbReference>
<proteinExistence type="inferred from homology"/>
<evidence type="ECO:0000313" key="7">
    <source>
        <dbReference type="Proteomes" id="UP000593915"/>
    </source>
</evidence>
<dbReference type="Pfam" id="PF08352">
    <property type="entry name" value="oligo_HPY"/>
    <property type="match status" value="1"/>
</dbReference>
<dbReference type="InterPro" id="IPR050319">
    <property type="entry name" value="ABC_transp_ATP-bind"/>
</dbReference>
<dbReference type="InterPro" id="IPR027417">
    <property type="entry name" value="P-loop_NTPase"/>
</dbReference>
<dbReference type="InterPro" id="IPR003593">
    <property type="entry name" value="AAA+_ATPase"/>
</dbReference>
<dbReference type="SUPFAM" id="SSF52540">
    <property type="entry name" value="P-loop containing nucleoside triphosphate hydrolases"/>
    <property type="match status" value="1"/>
</dbReference>
<feature type="domain" description="ABC transporter" evidence="5">
    <location>
        <begin position="6"/>
        <end position="251"/>
    </location>
</feature>
<dbReference type="InterPro" id="IPR017871">
    <property type="entry name" value="ABC_transporter-like_CS"/>
</dbReference>
<dbReference type="PROSITE" id="PS00211">
    <property type="entry name" value="ABC_TRANSPORTER_1"/>
    <property type="match status" value="1"/>
</dbReference>
<dbReference type="RefSeq" id="WP_194076258.1">
    <property type="nucleotide sequence ID" value="NZ_CP061839.1"/>
</dbReference>
<accession>A0A7S6WPP0</accession>
<evidence type="ECO:0000256" key="4">
    <source>
        <dbReference type="ARBA" id="ARBA00022840"/>
    </source>
</evidence>
<evidence type="ECO:0000256" key="1">
    <source>
        <dbReference type="ARBA" id="ARBA00005417"/>
    </source>
</evidence>